<keyword evidence="4 8" id="KW-0884">PQQ biosynthesis</keyword>
<dbReference type="GO" id="GO:0032324">
    <property type="term" value="P:molybdopterin cofactor biosynthetic process"/>
    <property type="evidence" value="ECO:0007669"/>
    <property type="project" value="UniProtKB-ARBA"/>
</dbReference>
<organism evidence="10 11">
    <name type="scientific">Scytonema millei VB511283</name>
    <dbReference type="NCBI Taxonomy" id="1245923"/>
    <lineage>
        <taxon>Bacteria</taxon>
        <taxon>Bacillati</taxon>
        <taxon>Cyanobacteriota</taxon>
        <taxon>Cyanophyceae</taxon>
        <taxon>Nostocales</taxon>
        <taxon>Scytonemataceae</taxon>
        <taxon>Scytonema</taxon>
    </lineage>
</organism>
<keyword evidence="3 8" id="KW-0479">Metal-binding</keyword>
<dbReference type="GO" id="GO:0009975">
    <property type="term" value="F:cyclase activity"/>
    <property type="evidence" value="ECO:0007669"/>
    <property type="project" value="UniProtKB-UniRule"/>
</dbReference>
<dbReference type="InterPro" id="IPR023885">
    <property type="entry name" value="4Fe4S-binding_SPASM_dom"/>
</dbReference>
<comment type="catalytic activity">
    <reaction evidence="8">
        <text>[PQQ precursor protein] + S-adenosyl-L-methionine = E-Y cross-linked-[PQQ precursor protein] + 5'-deoxyadenosine + L-methionine + H(+)</text>
        <dbReference type="Rhea" id="RHEA:56836"/>
        <dbReference type="Rhea" id="RHEA-COMP:14800"/>
        <dbReference type="Rhea" id="RHEA-COMP:14801"/>
        <dbReference type="ChEBI" id="CHEBI:15378"/>
        <dbReference type="ChEBI" id="CHEBI:17319"/>
        <dbReference type="ChEBI" id="CHEBI:57844"/>
        <dbReference type="ChEBI" id="CHEBI:59789"/>
        <dbReference type="ChEBI" id="CHEBI:141026"/>
        <dbReference type="ChEBI" id="CHEBI:141027"/>
        <dbReference type="EC" id="1.21.98.4"/>
    </reaction>
</comment>
<dbReference type="CDD" id="cd21119">
    <property type="entry name" value="SPASM_PqqE"/>
    <property type="match status" value="1"/>
</dbReference>
<dbReference type="InterPro" id="IPR058240">
    <property type="entry name" value="rSAM_sf"/>
</dbReference>
<evidence type="ECO:0000256" key="2">
    <source>
        <dbReference type="ARBA" id="ARBA00022691"/>
    </source>
</evidence>
<dbReference type="SFLD" id="SFLDG01386">
    <property type="entry name" value="main_SPASM_domain-containing"/>
    <property type="match status" value="1"/>
</dbReference>
<dbReference type="InterPro" id="IPR000385">
    <property type="entry name" value="MoaA_NifB_PqqE_Fe-S-bd_CS"/>
</dbReference>
<sequence length="378" mass="42449">MSELLPVKTTDRPFTLIAELTYRCPLSCPYCSNPLNYNDSSYRRELATEDWVRTIQQARSLGVWQLGFSGGEPLVRQDLEVLVKAAAQVELYTTLVTAGTLFTSKRASQLCRAGLNHVQISIQDSRATESDYIAGTRCFEQKLDAARVVKDLGLPLTLNFVLHRQNIDRLEEMLELCQRLQADRVELAHTQYYGWALQNRAALLPTPGQLERAVQIVAAAKQRRICPMGILHVIPDYYEDYPKPCMGGWGRRALVIAPNGDAMPCQAASSIPGMEFANVRDRDLDWIWFESSAFNRFRGTDWMSEPCRSCDRAQIDFGGCRCQAFLFTNNAAATDPVCQLSPHHDLVVTAREEALEQSLPLVVHRSSVTGATFTKNIE</sequence>
<comment type="subunit">
    <text evidence="8">Interacts with PqqD. The interaction is necessary for activity of PqqE.</text>
</comment>
<dbReference type="PANTHER" id="PTHR11228:SF7">
    <property type="entry name" value="PQQA PEPTIDE CYCLASE"/>
    <property type="match status" value="1"/>
</dbReference>
<evidence type="ECO:0000256" key="4">
    <source>
        <dbReference type="ARBA" id="ARBA00022905"/>
    </source>
</evidence>
<keyword evidence="7 8" id="KW-0411">Iron-sulfur</keyword>
<comment type="caution">
    <text evidence="10">The sequence shown here is derived from an EMBL/GenBank/DDBJ whole genome shotgun (WGS) entry which is preliminary data.</text>
</comment>
<dbReference type="GO" id="GO:0016491">
    <property type="term" value="F:oxidoreductase activity"/>
    <property type="evidence" value="ECO:0007669"/>
    <property type="project" value="UniProtKB-KW"/>
</dbReference>
<feature type="binding site" evidence="8">
    <location>
        <position position="28"/>
    </location>
    <ligand>
        <name>[4Fe-4S] cluster</name>
        <dbReference type="ChEBI" id="CHEBI:49883"/>
        <note>4Fe-4S-S-AdoMet</note>
    </ligand>
</feature>
<feature type="binding site" evidence="8">
    <location>
        <position position="31"/>
    </location>
    <ligand>
        <name>[4Fe-4S] cluster</name>
        <dbReference type="ChEBI" id="CHEBI:49883"/>
        <note>4Fe-4S-S-AdoMet</note>
    </ligand>
</feature>
<evidence type="ECO:0000256" key="1">
    <source>
        <dbReference type="ARBA" id="ARBA00022485"/>
    </source>
</evidence>
<comment type="function">
    <text evidence="8">Catalyzes the cross-linking of a glutamate residue and a tyrosine residue in the PqqA protein as part of the biosynthesis of pyrroloquinoline quinone (PQQ).</text>
</comment>
<keyword evidence="6 8" id="KW-0408">Iron</keyword>
<dbReference type="Gene3D" id="3.20.20.70">
    <property type="entry name" value="Aldolase class I"/>
    <property type="match status" value="1"/>
</dbReference>
<evidence type="ECO:0000259" key="9">
    <source>
        <dbReference type="PROSITE" id="PS51918"/>
    </source>
</evidence>
<evidence type="ECO:0000256" key="5">
    <source>
        <dbReference type="ARBA" id="ARBA00023002"/>
    </source>
</evidence>
<keyword evidence="2 8" id="KW-0949">S-adenosyl-L-methionine</keyword>
<dbReference type="PANTHER" id="PTHR11228">
    <property type="entry name" value="RADICAL SAM DOMAIN PROTEIN"/>
    <property type="match status" value="1"/>
</dbReference>
<dbReference type="HAMAP" id="MF_00660">
    <property type="entry name" value="PqqE"/>
    <property type="match status" value="1"/>
</dbReference>
<dbReference type="PIRSF" id="PIRSF037420">
    <property type="entry name" value="PQQ_syn_pqqE"/>
    <property type="match status" value="1"/>
</dbReference>
<dbReference type="EC" id="1.21.98.4" evidence="8"/>
<comment type="pathway">
    <text evidence="8">Cofactor biosynthesis; pyrroloquinoline quinone biosynthesis.</text>
</comment>
<dbReference type="GO" id="GO:1904047">
    <property type="term" value="F:S-adenosyl-L-methionine binding"/>
    <property type="evidence" value="ECO:0007669"/>
    <property type="project" value="UniProtKB-UniRule"/>
</dbReference>
<dbReference type="InterPro" id="IPR006638">
    <property type="entry name" value="Elp3/MiaA/NifB-like_rSAM"/>
</dbReference>
<dbReference type="Pfam" id="PF04055">
    <property type="entry name" value="Radical_SAM"/>
    <property type="match status" value="1"/>
</dbReference>
<dbReference type="OrthoDB" id="9782387at2"/>
<dbReference type="PROSITE" id="PS51918">
    <property type="entry name" value="RADICAL_SAM"/>
    <property type="match status" value="1"/>
</dbReference>
<dbReference type="InterPro" id="IPR050377">
    <property type="entry name" value="Radical_SAM_PqqE_MftC-like"/>
</dbReference>
<comment type="cofactor">
    <cofactor evidence="8">
        <name>[4Fe-4S] cluster</name>
        <dbReference type="ChEBI" id="CHEBI:49883"/>
    </cofactor>
    <text evidence="8">Binds 1 [4Fe-4S] cluster. The cluster is coordinated with 3 cysteines and an exchangeable S-adenosyl-L-methionine.</text>
</comment>
<proteinExistence type="inferred from homology"/>
<dbReference type="InterPro" id="IPR007197">
    <property type="entry name" value="rSAM"/>
</dbReference>
<evidence type="ECO:0000313" key="11">
    <source>
        <dbReference type="Proteomes" id="UP000031532"/>
    </source>
</evidence>
<feature type="domain" description="Radical SAM core" evidence="9">
    <location>
        <begin position="10"/>
        <end position="223"/>
    </location>
</feature>
<keyword evidence="11" id="KW-1185">Reference proteome</keyword>
<evidence type="ECO:0000313" key="10">
    <source>
        <dbReference type="EMBL" id="NHC34688.1"/>
    </source>
</evidence>
<accession>A0A9X5E4D5</accession>
<keyword evidence="1 8" id="KW-0004">4Fe-4S</keyword>
<dbReference type="SMART" id="SM00729">
    <property type="entry name" value="Elp3"/>
    <property type="match status" value="1"/>
</dbReference>
<dbReference type="Proteomes" id="UP000031532">
    <property type="component" value="Unassembled WGS sequence"/>
</dbReference>
<evidence type="ECO:0000256" key="8">
    <source>
        <dbReference type="HAMAP-Rule" id="MF_00660"/>
    </source>
</evidence>
<name>A0A9X5E4D5_9CYAN</name>
<protein>
    <recommendedName>
        <fullName evidence="8">PqqA peptide cyclase</fullName>
        <ecNumber evidence="8">1.21.98.4</ecNumber>
    </recommendedName>
    <alternativeName>
        <fullName evidence="8">Coenzyme PQQ synthesis protein E</fullName>
    </alternativeName>
</protein>
<gene>
    <name evidence="8 10" type="primary">pqqE</name>
    <name evidence="10" type="ORF">QH73_0008445</name>
</gene>
<dbReference type="CDD" id="cd01335">
    <property type="entry name" value="Radical_SAM"/>
    <property type="match status" value="1"/>
</dbReference>
<dbReference type="InterPro" id="IPR013785">
    <property type="entry name" value="Aldolase_TIM"/>
</dbReference>
<dbReference type="SUPFAM" id="SSF102114">
    <property type="entry name" value="Radical SAM enzymes"/>
    <property type="match status" value="1"/>
</dbReference>
<dbReference type="NCBIfam" id="TIGR04085">
    <property type="entry name" value="rSAM_more_4Fe4S"/>
    <property type="match status" value="1"/>
</dbReference>
<comment type="similarity">
    <text evidence="8">Belongs to the radical SAM superfamily. PqqE family.</text>
</comment>
<dbReference type="SFLD" id="SFLDF00280">
    <property type="entry name" value="coenzyme_PQQ_synthesis_protein"/>
    <property type="match status" value="1"/>
</dbReference>
<keyword evidence="5 8" id="KW-0560">Oxidoreductase</keyword>
<dbReference type="EMBL" id="JTJC03000002">
    <property type="protein sequence ID" value="NHC34688.1"/>
    <property type="molecule type" value="Genomic_DNA"/>
</dbReference>
<dbReference type="NCBIfam" id="TIGR02109">
    <property type="entry name" value="PQQ_syn_pqqE"/>
    <property type="match status" value="1"/>
</dbReference>
<evidence type="ECO:0000256" key="6">
    <source>
        <dbReference type="ARBA" id="ARBA00023004"/>
    </source>
</evidence>
<dbReference type="InterPro" id="IPR011843">
    <property type="entry name" value="PQQ_synth_PqqE_bac"/>
</dbReference>
<evidence type="ECO:0000256" key="3">
    <source>
        <dbReference type="ARBA" id="ARBA00022723"/>
    </source>
</evidence>
<dbReference type="SFLD" id="SFLDG01067">
    <property type="entry name" value="SPASM/twitch_domain_containing"/>
    <property type="match status" value="1"/>
</dbReference>
<dbReference type="Pfam" id="PF13186">
    <property type="entry name" value="SPASM"/>
    <property type="match status" value="1"/>
</dbReference>
<dbReference type="AlphaFoldDB" id="A0A9X5E4D5"/>
<reference evidence="10 11" key="1">
    <citation type="journal article" date="2015" name="Genome Announc.">
        <title>Draft Genome Sequence of the Terrestrial Cyanobacterium Scytonema millei VB511283, Isolated from Eastern India.</title>
        <authorList>
            <person name="Sen D."/>
            <person name="Chandrababunaidu M.M."/>
            <person name="Singh D."/>
            <person name="Sanghi N."/>
            <person name="Ghorai A."/>
            <person name="Mishra G.P."/>
            <person name="Madduluri M."/>
            <person name="Adhikary S.P."/>
            <person name="Tripathy S."/>
        </authorList>
    </citation>
    <scope>NUCLEOTIDE SEQUENCE [LARGE SCALE GENOMIC DNA]</scope>
    <source>
        <strain evidence="10 11">VB511283</strain>
    </source>
</reference>
<feature type="binding site" evidence="8">
    <location>
        <position position="24"/>
    </location>
    <ligand>
        <name>[4Fe-4S] cluster</name>
        <dbReference type="ChEBI" id="CHEBI:49883"/>
        <note>4Fe-4S-S-AdoMet</note>
    </ligand>
</feature>
<dbReference type="SFLD" id="SFLDS00029">
    <property type="entry name" value="Radical_SAM"/>
    <property type="match status" value="1"/>
</dbReference>
<dbReference type="PROSITE" id="PS01305">
    <property type="entry name" value="MOAA_NIFB_PQQE"/>
    <property type="match status" value="1"/>
</dbReference>
<evidence type="ECO:0000256" key="7">
    <source>
        <dbReference type="ARBA" id="ARBA00023014"/>
    </source>
</evidence>
<dbReference type="InterPro" id="IPR017200">
    <property type="entry name" value="PqqE-like"/>
</dbReference>
<dbReference type="GO" id="GO:0051539">
    <property type="term" value="F:4 iron, 4 sulfur cluster binding"/>
    <property type="evidence" value="ECO:0007669"/>
    <property type="project" value="UniProtKB-KW"/>
</dbReference>
<dbReference type="GO" id="GO:0018189">
    <property type="term" value="P:pyrroloquinoline quinone biosynthetic process"/>
    <property type="evidence" value="ECO:0007669"/>
    <property type="project" value="UniProtKB-UniRule"/>
</dbReference>
<dbReference type="GO" id="GO:0005506">
    <property type="term" value="F:iron ion binding"/>
    <property type="evidence" value="ECO:0007669"/>
    <property type="project" value="UniProtKB-UniRule"/>
</dbReference>